<dbReference type="GO" id="GO:0072380">
    <property type="term" value="C:TRC complex"/>
    <property type="evidence" value="ECO:0007669"/>
    <property type="project" value="TreeGrafter"/>
</dbReference>
<dbReference type="PANTHER" id="PTHR12875">
    <property type="entry name" value="GOLGI TO ER TRAFFIC PROTEIN 4 HOMOLOG"/>
    <property type="match status" value="1"/>
</dbReference>
<dbReference type="GO" id="GO:0045048">
    <property type="term" value="P:protein insertion into ER membrane"/>
    <property type="evidence" value="ECO:0007669"/>
    <property type="project" value="InterPro"/>
</dbReference>
<evidence type="ECO:0000256" key="1">
    <source>
        <dbReference type="ARBA" id="ARBA00005351"/>
    </source>
</evidence>
<gene>
    <name evidence="3" type="ORF">T310_5512</name>
</gene>
<reference evidence="3 4" key="1">
    <citation type="submission" date="2015-04" db="EMBL/GenBank/DDBJ databases">
        <authorList>
            <person name="Heijne W.H."/>
            <person name="Fedorova N.D."/>
            <person name="Nierman W.C."/>
            <person name="Vollebregt A.W."/>
            <person name="Zhao Z."/>
            <person name="Wu L."/>
            <person name="Kumar M."/>
            <person name="Stam H."/>
            <person name="van den Berg M.A."/>
            <person name="Pel H.J."/>
        </authorList>
    </citation>
    <scope>NUCLEOTIDE SEQUENCE [LARGE SCALE GENOMIC DNA]</scope>
    <source>
        <strain evidence="3 4">CBS 393.64</strain>
    </source>
</reference>
<name>A0A0F4YRH9_RASE3</name>
<dbReference type="PANTHER" id="PTHR12875:SF0">
    <property type="entry name" value="GOLGI TO ER TRAFFIC PROTEIN 4 HOMOLOG"/>
    <property type="match status" value="1"/>
</dbReference>
<accession>A0A0F4YRH9</accession>
<dbReference type="Gene3D" id="1.25.40.10">
    <property type="entry name" value="Tetratricopeptide repeat domain"/>
    <property type="match status" value="1"/>
</dbReference>
<dbReference type="OrthoDB" id="10252405at2759"/>
<evidence type="ECO:0000313" key="3">
    <source>
        <dbReference type="EMBL" id="KKA20461.1"/>
    </source>
</evidence>
<comment type="similarity">
    <text evidence="1">Belongs to the GET4 family.</text>
</comment>
<dbReference type="Proteomes" id="UP000053958">
    <property type="component" value="Unassembled WGS sequence"/>
</dbReference>
<dbReference type="STRING" id="1408163.A0A0F4YRH9"/>
<dbReference type="Pfam" id="PF04190">
    <property type="entry name" value="GET4"/>
    <property type="match status" value="1"/>
</dbReference>
<dbReference type="InterPro" id="IPR007317">
    <property type="entry name" value="GET4"/>
</dbReference>
<dbReference type="FunFam" id="1.25.40.10:FF:000272">
    <property type="entry name" value="DUF410 domain protein"/>
    <property type="match status" value="1"/>
</dbReference>
<sequence>MTSRIEKTIARQQEKIAAGAYYEAHQQLRVIAARYLKQSDYDAAAEILTGGAKALLRAGSQQGASASGGDLAIMLVVDVYKKAQWEISDDDDAASRARKKRLIELLREFPPEEPSRKRFINEMIAWSSRFGPTERGDPELHHAAGSVYAEENEPYDAEKHLAFGTTESAETLAKMEFEWYTNDESHTAPIYASRAVFPFLLAGNLRNANKAFLVFTSRLSSSNPDLVSQDVSSASSDVRVYPSLPLLNFISLLLLAIQRGSPDLFRDLTKQYAAQIQEIGIWDDALARIGEIYFGIQVPRQGNPLLEMMGNMLFGGGQGGASRPGGSTRAPSKKVEAPPSSMELD</sequence>
<comment type="caution">
    <text evidence="3">The sequence shown here is derived from an EMBL/GenBank/DDBJ whole genome shotgun (WGS) entry which is preliminary data.</text>
</comment>
<dbReference type="RefSeq" id="XP_013327073.1">
    <property type="nucleotide sequence ID" value="XM_013471619.1"/>
</dbReference>
<organism evidence="3 4">
    <name type="scientific">Rasamsonia emersonii (strain ATCC 16479 / CBS 393.64 / IMI 116815)</name>
    <dbReference type="NCBI Taxonomy" id="1408163"/>
    <lineage>
        <taxon>Eukaryota</taxon>
        <taxon>Fungi</taxon>
        <taxon>Dikarya</taxon>
        <taxon>Ascomycota</taxon>
        <taxon>Pezizomycotina</taxon>
        <taxon>Eurotiomycetes</taxon>
        <taxon>Eurotiomycetidae</taxon>
        <taxon>Eurotiales</taxon>
        <taxon>Trichocomaceae</taxon>
        <taxon>Rasamsonia</taxon>
    </lineage>
</organism>
<protein>
    <recommendedName>
        <fullName evidence="5">DUF410 domain protein</fullName>
    </recommendedName>
</protein>
<proteinExistence type="inferred from homology"/>
<evidence type="ECO:0008006" key="5">
    <source>
        <dbReference type="Google" id="ProtNLM"/>
    </source>
</evidence>
<dbReference type="EMBL" id="LASV01000256">
    <property type="protein sequence ID" value="KKA20461.1"/>
    <property type="molecule type" value="Genomic_DNA"/>
</dbReference>
<evidence type="ECO:0000256" key="2">
    <source>
        <dbReference type="SAM" id="MobiDB-lite"/>
    </source>
</evidence>
<evidence type="ECO:0000313" key="4">
    <source>
        <dbReference type="Proteomes" id="UP000053958"/>
    </source>
</evidence>
<feature type="region of interest" description="Disordered" evidence="2">
    <location>
        <begin position="317"/>
        <end position="345"/>
    </location>
</feature>
<dbReference type="InterPro" id="IPR011990">
    <property type="entry name" value="TPR-like_helical_dom_sf"/>
</dbReference>
<dbReference type="GeneID" id="25317856"/>
<keyword evidence="4" id="KW-1185">Reference proteome</keyword>
<dbReference type="AlphaFoldDB" id="A0A0F4YRH9"/>